<evidence type="ECO:0000313" key="2">
    <source>
        <dbReference type="Proteomes" id="UP001066276"/>
    </source>
</evidence>
<dbReference type="Proteomes" id="UP001066276">
    <property type="component" value="Chromosome 10"/>
</dbReference>
<feature type="non-terminal residue" evidence="1">
    <location>
        <position position="1"/>
    </location>
</feature>
<organism evidence="1 2">
    <name type="scientific">Pleurodeles waltl</name>
    <name type="common">Iberian ribbed newt</name>
    <dbReference type="NCBI Taxonomy" id="8319"/>
    <lineage>
        <taxon>Eukaryota</taxon>
        <taxon>Metazoa</taxon>
        <taxon>Chordata</taxon>
        <taxon>Craniata</taxon>
        <taxon>Vertebrata</taxon>
        <taxon>Euteleostomi</taxon>
        <taxon>Amphibia</taxon>
        <taxon>Batrachia</taxon>
        <taxon>Caudata</taxon>
        <taxon>Salamandroidea</taxon>
        <taxon>Salamandridae</taxon>
        <taxon>Pleurodelinae</taxon>
        <taxon>Pleurodeles</taxon>
    </lineage>
</organism>
<proteinExistence type="predicted"/>
<dbReference type="EMBL" id="JANPWB010000014">
    <property type="protein sequence ID" value="KAJ1098086.1"/>
    <property type="molecule type" value="Genomic_DNA"/>
</dbReference>
<gene>
    <name evidence="1" type="ORF">NDU88_003202</name>
</gene>
<accession>A0AAV7M2R7</accession>
<keyword evidence="2" id="KW-1185">Reference proteome</keyword>
<protein>
    <submittedName>
        <fullName evidence="1">Uncharacterized protein</fullName>
    </submittedName>
</protein>
<dbReference type="AlphaFoldDB" id="A0AAV7M2R7"/>
<name>A0AAV7M2R7_PLEWA</name>
<reference evidence="1" key="1">
    <citation type="journal article" date="2022" name="bioRxiv">
        <title>Sequencing and chromosome-scale assembly of the giantPleurodeles waltlgenome.</title>
        <authorList>
            <person name="Brown T."/>
            <person name="Elewa A."/>
            <person name="Iarovenko S."/>
            <person name="Subramanian E."/>
            <person name="Araus A.J."/>
            <person name="Petzold A."/>
            <person name="Susuki M."/>
            <person name="Suzuki K.-i.T."/>
            <person name="Hayashi T."/>
            <person name="Toyoda A."/>
            <person name="Oliveira C."/>
            <person name="Osipova E."/>
            <person name="Leigh N.D."/>
            <person name="Simon A."/>
            <person name="Yun M.H."/>
        </authorList>
    </citation>
    <scope>NUCLEOTIDE SEQUENCE</scope>
    <source>
        <strain evidence="1">20211129_DDA</strain>
        <tissue evidence="1">Liver</tissue>
    </source>
</reference>
<sequence length="49" mass="5245">DNMLCSVYTAGRRILLHAACPRVFGEDRLERVGLRAADASAAATLGLRS</sequence>
<evidence type="ECO:0000313" key="1">
    <source>
        <dbReference type="EMBL" id="KAJ1098086.1"/>
    </source>
</evidence>
<comment type="caution">
    <text evidence="1">The sequence shown here is derived from an EMBL/GenBank/DDBJ whole genome shotgun (WGS) entry which is preliminary data.</text>
</comment>